<dbReference type="EMBL" id="JBBNAF010000001">
    <property type="protein sequence ID" value="KAK9169105.1"/>
    <property type="molecule type" value="Genomic_DNA"/>
</dbReference>
<name>A0AAP0Q6A5_9MAGN</name>
<proteinExistence type="predicted"/>
<evidence type="ECO:0000259" key="1">
    <source>
        <dbReference type="Pfam" id="PF03200"/>
    </source>
</evidence>
<evidence type="ECO:0000313" key="3">
    <source>
        <dbReference type="Proteomes" id="UP001420932"/>
    </source>
</evidence>
<dbReference type="AlphaFoldDB" id="A0AAP0Q6A5"/>
<dbReference type="PANTHER" id="PTHR10412">
    <property type="entry name" value="MANNOSYL-OLIGOSACCHARIDE GLUCOSIDASE"/>
    <property type="match status" value="1"/>
</dbReference>
<organism evidence="2 3">
    <name type="scientific">Stephania yunnanensis</name>
    <dbReference type="NCBI Taxonomy" id="152371"/>
    <lineage>
        <taxon>Eukaryota</taxon>
        <taxon>Viridiplantae</taxon>
        <taxon>Streptophyta</taxon>
        <taxon>Embryophyta</taxon>
        <taxon>Tracheophyta</taxon>
        <taxon>Spermatophyta</taxon>
        <taxon>Magnoliopsida</taxon>
        <taxon>Ranunculales</taxon>
        <taxon>Menispermaceae</taxon>
        <taxon>Menispermoideae</taxon>
        <taxon>Cissampelideae</taxon>
        <taxon>Stephania</taxon>
    </lineage>
</organism>
<sequence>MTSCYFHVFLGVFGQVLHLFLSSFSTKLSLWLFKTFFSGLDDYPRASHLNEDECHLDLRCWRLLAVDCLHSICELLEDRKHDGKEYHLMVELSDFEILN</sequence>
<dbReference type="InterPro" id="IPR004888">
    <property type="entry name" value="Glycoside_hydrolase_63"/>
</dbReference>
<dbReference type="GO" id="GO:0004573">
    <property type="term" value="F:Glc3Man9GlcNAc2 oligosaccharide glucosidase activity"/>
    <property type="evidence" value="ECO:0007669"/>
    <property type="project" value="InterPro"/>
</dbReference>
<dbReference type="Pfam" id="PF03200">
    <property type="entry name" value="Glyco_hydro_63"/>
    <property type="match status" value="1"/>
</dbReference>
<accession>A0AAP0Q6A5</accession>
<dbReference type="Proteomes" id="UP001420932">
    <property type="component" value="Unassembled WGS sequence"/>
</dbReference>
<dbReference type="Gene3D" id="1.50.10.10">
    <property type="match status" value="1"/>
</dbReference>
<dbReference type="GO" id="GO:0005789">
    <property type="term" value="C:endoplasmic reticulum membrane"/>
    <property type="evidence" value="ECO:0007669"/>
    <property type="project" value="TreeGrafter"/>
</dbReference>
<keyword evidence="3" id="KW-1185">Reference proteome</keyword>
<dbReference type="InterPro" id="IPR031335">
    <property type="entry name" value="Glyco_hydro_63_C"/>
</dbReference>
<dbReference type="InterPro" id="IPR012341">
    <property type="entry name" value="6hp_glycosidase-like_sf"/>
</dbReference>
<comment type="caution">
    <text evidence="2">The sequence shown here is derived from an EMBL/GenBank/DDBJ whole genome shotgun (WGS) entry which is preliminary data.</text>
</comment>
<reference evidence="2 3" key="1">
    <citation type="submission" date="2024-01" db="EMBL/GenBank/DDBJ databases">
        <title>Genome assemblies of Stephania.</title>
        <authorList>
            <person name="Yang L."/>
        </authorList>
    </citation>
    <scope>NUCLEOTIDE SEQUENCE [LARGE SCALE GENOMIC DNA]</scope>
    <source>
        <strain evidence="2">YNDBR</strain>
        <tissue evidence="2">Leaf</tissue>
    </source>
</reference>
<gene>
    <name evidence="2" type="ORF">Syun_001245</name>
</gene>
<protein>
    <recommendedName>
        <fullName evidence="1">Glycosyl hydrolase family 63 C-terminal domain-containing protein</fullName>
    </recommendedName>
</protein>
<evidence type="ECO:0000313" key="2">
    <source>
        <dbReference type="EMBL" id="KAK9169105.1"/>
    </source>
</evidence>
<dbReference type="GO" id="GO:0009311">
    <property type="term" value="P:oligosaccharide metabolic process"/>
    <property type="evidence" value="ECO:0007669"/>
    <property type="project" value="InterPro"/>
</dbReference>
<dbReference type="PANTHER" id="PTHR10412:SF20">
    <property type="entry name" value="MANNOSYL-OLIGOSACCHARIDE GLUCOSIDASE GCS1"/>
    <property type="match status" value="1"/>
</dbReference>
<feature type="domain" description="Glycosyl hydrolase family 63 C-terminal" evidence="1">
    <location>
        <begin position="34"/>
        <end position="99"/>
    </location>
</feature>
<dbReference type="GO" id="GO:0006487">
    <property type="term" value="P:protein N-linked glycosylation"/>
    <property type="evidence" value="ECO:0007669"/>
    <property type="project" value="TreeGrafter"/>
</dbReference>